<dbReference type="Pfam" id="PF26549">
    <property type="entry name" value="Tricorn_N"/>
    <property type="match status" value="1"/>
</dbReference>
<feature type="domain" description="Peptidase S9 prolyl oligopeptidase catalytic" evidence="5">
    <location>
        <begin position="468"/>
        <end position="676"/>
    </location>
</feature>
<organism evidence="6 7">
    <name type="scientific">Paludisphaera mucosa</name>
    <dbReference type="NCBI Taxonomy" id="3030827"/>
    <lineage>
        <taxon>Bacteria</taxon>
        <taxon>Pseudomonadati</taxon>
        <taxon>Planctomycetota</taxon>
        <taxon>Planctomycetia</taxon>
        <taxon>Isosphaerales</taxon>
        <taxon>Isosphaeraceae</taxon>
        <taxon>Paludisphaera</taxon>
    </lineage>
</organism>
<sequence length="676" mass="73673">MNRWITGALVATSLAANSAAADKRPMTMDDLLAVIAVGDPQISPDGGSVVYTVSEYDKEAGKSNGSLWIVSTGGGEPRKLTSAPGSNNHPRWSPDGKTIAFVSSRSGSSQIWLLPIDGGEARQLTKLPIDVDGPLWSPKGDKIAFAAQVYPGKSPAETAAKDKEKEDAKSKVRIYDQLMVRHWNAWDEGKKSHLFVADATTGEAVDLTPKLDVNTPPAPFGGSGDYAWSHDGSTLAFTAEPIKDLAWSTNTDVWTVPAAGGEPRNLTESNPAADGSPLYSPDGKYLAYLTQARPGFESDLWVLRVRNLDTGEVIDVSSFLDRPVQGFAWKTADSLVASIDDQGSVPIVSLNVSGNRDKVPRLAGGGVNASPSVGPKGESVAFVHHSADKPGEVYFRQKDGEPRALTSHNAPLTSKLDLSPMESFTFDGAEGDKVQGWLLKPPGFDPKKKYPVVFLIHGGPQGAWHDEWHGRWNYPMFAAPGYAVVAINPRGSTGFGQKFTDQISLDWTGKVYGDLMKGLDHALATYEFLDKDRIAAAGGSYGGFMVNWICGHTDRFKALVSHAGVFDLISMYGSTEELWFPDWEYGGPPWVKLQHYIDRSPSLFADKFKTPTLVIHGALDFRVPDAQGLGMFTSLQRVGVPSRYVWFPDEGHWIAKPANRIVWWAEIHDWLARYLK</sequence>
<protein>
    <submittedName>
        <fullName evidence="6">S9 family peptidase</fullName>
        <ecNumber evidence="6">3.4.-.-</ecNumber>
    </submittedName>
</protein>
<keyword evidence="7" id="KW-1185">Reference proteome</keyword>
<dbReference type="PANTHER" id="PTHR42776">
    <property type="entry name" value="SERINE PEPTIDASE S9 FAMILY MEMBER"/>
    <property type="match status" value="1"/>
</dbReference>
<dbReference type="EC" id="3.4.-.-" evidence="6"/>
<feature type="region of interest" description="Disordered" evidence="4">
    <location>
        <begin position="258"/>
        <end position="277"/>
    </location>
</feature>
<evidence type="ECO:0000313" key="6">
    <source>
        <dbReference type="EMBL" id="MDG3003694.1"/>
    </source>
</evidence>
<evidence type="ECO:0000256" key="2">
    <source>
        <dbReference type="ARBA" id="ARBA00022801"/>
    </source>
</evidence>
<dbReference type="GO" id="GO:0016787">
    <property type="term" value="F:hydrolase activity"/>
    <property type="evidence" value="ECO:0007669"/>
    <property type="project" value="UniProtKB-KW"/>
</dbReference>
<keyword evidence="3" id="KW-0645">Protease</keyword>
<keyword evidence="3" id="KW-0720">Serine protease</keyword>
<dbReference type="InterPro" id="IPR029058">
    <property type="entry name" value="AB_hydrolase_fold"/>
</dbReference>
<comment type="caution">
    <text evidence="6">The sequence shown here is derived from an EMBL/GenBank/DDBJ whole genome shotgun (WGS) entry which is preliminary data.</text>
</comment>
<reference evidence="6 7" key="1">
    <citation type="submission" date="2023-03" db="EMBL/GenBank/DDBJ databases">
        <title>Paludisphaera mucosa sp. nov. a novel planctomycete from northern fen.</title>
        <authorList>
            <person name="Ivanova A."/>
        </authorList>
    </citation>
    <scope>NUCLEOTIDE SEQUENCE [LARGE SCALE GENOMIC DNA]</scope>
    <source>
        <strain evidence="6 7">Pla2</strain>
    </source>
</reference>
<name>A0ABT6F8D2_9BACT</name>
<dbReference type="Gene3D" id="3.40.50.1820">
    <property type="entry name" value="alpha/beta hydrolase"/>
    <property type="match status" value="1"/>
</dbReference>
<evidence type="ECO:0000256" key="4">
    <source>
        <dbReference type="SAM" id="MobiDB-lite"/>
    </source>
</evidence>
<keyword evidence="1" id="KW-0732">Signal</keyword>
<evidence type="ECO:0000313" key="7">
    <source>
        <dbReference type="Proteomes" id="UP001216907"/>
    </source>
</evidence>
<dbReference type="Pfam" id="PF07676">
    <property type="entry name" value="PD40"/>
    <property type="match status" value="1"/>
</dbReference>
<dbReference type="Proteomes" id="UP001216907">
    <property type="component" value="Unassembled WGS sequence"/>
</dbReference>
<dbReference type="SUPFAM" id="SSF53474">
    <property type="entry name" value="alpha/beta-Hydrolases"/>
    <property type="match status" value="1"/>
</dbReference>
<accession>A0ABT6F8D2</accession>
<evidence type="ECO:0000259" key="5">
    <source>
        <dbReference type="Pfam" id="PF00326"/>
    </source>
</evidence>
<dbReference type="SUPFAM" id="SSF82171">
    <property type="entry name" value="DPP6 N-terminal domain-like"/>
    <property type="match status" value="1"/>
</dbReference>
<feature type="region of interest" description="Disordered" evidence="4">
    <location>
        <begin position="73"/>
        <end position="94"/>
    </location>
</feature>
<dbReference type="EMBL" id="JARRAG010000001">
    <property type="protein sequence ID" value="MDG3003694.1"/>
    <property type="molecule type" value="Genomic_DNA"/>
</dbReference>
<evidence type="ECO:0000256" key="3">
    <source>
        <dbReference type="ARBA" id="ARBA00022825"/>
    </source>
</evidence>
<dbReference type="Pfam" id="PF00326">
    <property type="entry name" value="Peptidase_S9"/>
    <property type="match status" value="1"/>
</dbReference>
<dbReference type="PANTHER" id="PTHR42776:SF13">
    <property type="entry name" value="DIPEPTIDYL-PEPTIDASE 5"/>
    <property type="match status" value="1"/>
</dbReference>
<dbReference type="InterPro" id="IPR011659">
    <property type="entry name" value="WD40"/>
</dbReference>
<proteinExistence type="predicted"/>
<dbReference type="InterPro" id="IPR011042">
    <property type="entry name" value="6-blade_b-propeller_TolB-like"/>
</dbReference>
<gene>
    <name evidence="6" type="ORF">PZE19_07930</name>
</gene>
<keyword evidence="2 6" id="KW-0378">Hydrolase</keyword>
<evidence type="ECO:0000256" key="1">
    <source>
        <dbReference type="ARBA" id="ARBA00022729"/>
    </source>
</evidence>
<dbReference type="RefSeq" id="WP_277860044.1">
    <property type="nucleotide sequence ID" value="NZ_JARRAG010000001.1"/>
</dbReference>
<dbReference type="Gene3D" id="2.120.10.30">
    <property type="entry name" value="TolB, C-terminal domain"/>
    <property type="match status" value="2"/>
</dbReference>
<dbReference type="InterPro" id="IPR001375">
    <property type="entry name" value="Peptidase_S9_cat"/>
</dbReference>